<dbReference type="InterPro" id="IPR050687">
    <property type="entry name" value="Dynein_IC"/>
</dbReference>
<dbReference type="GO" id="GO:0005868">
    <property type="term" value="C:cytoplasmic dynein complex"/>
    <property type="evidence" value="ECO:0007669"/>
    <property type="project" value="TreeGrafter"/>
</dbReference>
<dbReference type="SMART" id="SM00320">
    <property type="entry name" value="WD40"/>
    <property type="match status" value="5"/>
</dbReference>
<dbReference type="GO" id="GO:0097014">
    <property type="term" value="C:ciliary plasm"/>
    <property type="evidence" value="ECO:0007669"/>
    <property type="project" value="TreeGrafter"/>
</dbReference>
<dbReference type="SUPFAM" id="SSF50978">
    <property type="entry name" value="WD40 repeat-like"/>
    <property type="match status" value="1"/>
</dbReference>
<dbReference type="EMBL" id="RRYP01003847">
    <property type="protein sequence ID" value="TNV83428.1"/>
    <property type="molecule type" value="Genomic_DNA"/>
</dbReference>
<reference evidence="6" key="1">
    <citation type="submission" date="2019-06" db="EMBL/GenBank/DDBJ databases">
        <authorList>
            <person name="Zheng W."/>
        </authorList>
    </citation>
    <scope>NUCLEOTIDE SEQUENCE</scope>
    <source>
        <strain evidence="6">QDHG01</strain>
    </source>
</reference>
<keyword evidence="3" id="KW-0853">WD repeat</keyword>
<dbReference type="AlphaFoldDB" id="A0A8J8NY81"/>
<organism evidence="6 7">
    <name type="scientific">Halteria grandinella</name>
    <dbReference type="NCBI Taxonomy" id="5974"/>
    <lineage>
        <taxon>Eukaryota</taxon>
        <taxon>Sar</taxon>
        <taxon>Alveolata</taxon>
        <taxon>Ciliophora</taxon>
        <taxon>Intramacronucleata</taxon>
        <taxon>Spirotrichea</taxon>
        <taxon>Stichotrichia</taxon>
        <taxon>Sporadotrichida</taxon>
        <taxon>Halteriidae</taxon>
        <taxon>Halteria</taxon>
    </lineage>
</organism>
<dbReference type="Gene3D" id="2.130.10.10">
    <property type="entry name" value="YVTN repeat-like/Quinoprotein amine dehydrogenase"/>
    <property type="match status" value="2"/>
</dbReference>
<evidence type="ECO:0000256" key="1">
    <source>
        <dbReference type="ARBA" id="ARBA00004496"/>
    </source>
</evidence>
<evidence type="ECO:0000313" key="7">
    <source>
        <dbReference type="Proteomes" id="UP000785679"/>
    </source>
</evidence>
<dbReference type="PANTHER" id="PTHR12442">
    <property type="entry name" value="DYNEIN INTERMEDIATE CHAIN"/>
    <property type="match status" value="1"/>
</dbReference>
<protein>
    <submittedName>
        <fullName evidence="6">Uncharacterized protein</fullName>
    </submittedName>
</protein>
<dbReference type="Proteomes" id="UP000785679">
    <property type="component" value="Unassembled WGS sequence"/>
</dbReference>
<gene>
    <name evidence="6" type="ORF">FGO68_gene9058</name>
</gene>
<name>A0A8J8NY81_HALGN</name>
<dbReference type="GO" id="GO:0042073">
    <property type="term" value="P:intraciliary transport"/>
    <property type="evidence" value="ECO:0007669"/>
    <property type="project" value="TreeGrafter"/>
</dbReference>
<evidence type="ECO:0000256" key="4">
    <source>
        <dbReference type="ARBA" id="ARBA00022737"/>
    </source>
</evidence>
<accession>A0A8J8NY81</accession>
<keyword evidence="2" id="KW-0963">Cytoplasm</keyword>
<dbReference type="InterPro" id="IPR001680">
    <property type="entry name" value="WD40_rpt"/>
</dbReference>
<comment type="caution">
    <text evidence="6">The sequence shown here is derived from an EMBL/GenBank/DDBJ whole genome shotgun (WGS) entry which is preliminary data.</text>
</comment>
<feature type="region of interest" description="Disordered" evidence="5">
    <location>
        <begin position="182"/>
        <end position="203"/>
    </location>
</feature>
<dbReference type="GO" id="GO:0045504">
    <property type="term" value="F:dynein heavy chain binding"/>
    <property type="evidence" value="ECO:0007669"/>
    <property type="project" value="TreeGrafter"/>
</dbReference>
<sequence length="652" mass="73477">MSADLDPINFSDECFPSYLSLNPLQSDEVGTESAPPRGQQQQRQRKTRNAEVITEVLYYADAETNTKSKKKDAEIQVERNINLAALGDNEDEGYYDEDDRIAQKLMQPKVEYDEEALGGWLAHIFPKVSQILDLNFKSKTFDSYEVFWEEERSDIDLWQKLQTNYDFKEANKATQKALTQLNTTQSTARDEDDDWGNSSQASGAVAKRDAMEDMYQAVSIAWSCNGSTLAVAYGKTNHTSWCEHHSAVSTWGIFRREFDPKKPNLTMELQNCVTTIEFHPSDPVILAGGTINGEIYLWNIDSERNGEDDIICKSQLDEYYHREAVTKLVWIKYESLTSMASQHCLISVSTDAKILVWRINDKLKFPAKGHLLARKKDGELATVGGTSFGKVQGSAQDDSTFIVGTEGGSIFKCSITEPQDKDISHFFEGNTGGCRWKQEAMGLLSNLPHKAITEVKKKVERYIMDKGGDKVIDAPTVYSAKPDVKQIFTVPFNANYERHLGPVLGLTCSPFIKRLFLSCSSDGSVRLYDTLGHKPLITFEPGYNEYLLDVQWSPFRPAVFATCSNQGHVYIFDLTVSKCSPAHTLKDADLDSMLSSQRVAQAVQFNPRQRDLMAISYHDGVVRIYKLNYALANQQKGELKVMQGLLEEKETD</sequence>
<evidence type="ECO:0000256" key="5">
    <source>
        <dbReference type="SAM" id="MobiDB-lite"/>
    </source>
</evidence>
<keyword evidence="4" id="KW-0677">Repeat</keyword>
<dbReference type="OrthoDB" id="4189at2759"/>
<evidence type="ECO:0000313" key="6">
    <source>
        <dbReference type="EMBL" id="TNV83428.1"/>
    </source>
</evidence>
<dbReference type="Pfam" id="PF00400">
    <property type="entry name" value="WD40"/>
    <property type="match status" value="1"/>
</dbReference>
<evidence type="ECO:0000256" key="2">
    <source>
        <dbReference type="ARBA" id="ARBA00022490"/>
    </source>
</evidence>
<keyword evidence="7" id="KW-1185">Reference proteome</keyword>
<evidence type="ECO:0000256" key="3">
    <source>
        <dbReference type="ARBA" id="ARBA00022574"/>
    </source>
</evidence>
<proteinExistence type="predicted"/>
<dbReference type="InterPro" id="IPR015943">
    <property type="entry name" value="WD40/YVTN_repeat-like_dom_sf"/>
</dbReference>
<dbReference type="GO" id="GO:0045503">
    <property type="term" value="F:dynein light chain binding"/>
    <property type="evidence" value="ECO:0007669"/>
    <property type="project" value="TreeGrafter"/>
</dbReference>
<feature type="region of interest" description="Disordered" evidence="5">
    <location>
        <begin position="23"/>
        <end position="48"/>
    </location>
</feature>
<comment type="subcellular location">
    <subcellularLocation>
        <location evidence="1">Cytoplasm</location>
    </subcellularLocation>
</comment>
<dbReference type="InterPro" id="IPR036322">
    <property type="entry name" value="WD40_repeat_dom_sf"/>
</dbReference>
<dbReference type="PANTHER" id="PTHR12442:SF26">
    <property type="entry name" value="CYTOPLASMIC DYNEIN 2 INTERMEDIATE CHAIN 2"/>
    <property type="match status" value="1"/>
</dbReference>